<dbReference type="InterPro" id="IPR027417">
    <property type="entry name" value="P-loop_NTPase"/>
</dbReference>
<dbReference type="PANTHER" id="PTHR24220:SF86">
    <property type="entry name" value="ABC TRANSPORTER ABCH.1"/>
    <property type="match status" value="1"/>
</dbReference>
<name>A0A2T0AVX4_9FIRM</name>
<dbReference type="FunFam" id="3.40.50.300:FF:000032">
    <property type="entry name" value="Export ABC transporter ATP-binding protein"/>
    <property type="match status" value="1"/>
</dbReference>
<dbReference type="GO" id="GO:0005886">
    <property type="term" value="C:plasma membrane"/>
    <property type="evidence" value="ECO:0007669"/>
    <property type="project" value="TreeGrafter"/>
</dbReference>
<dbReference type="InterPro" id="IPR003439">
    <property type="entry name" value="ABC_transporter-like_ATP-bd"/>
</dbReference>
<evidence type="ECO:0000256" key="2">
    <source>
        <dbReference type="ARBA" id="ARBA00022741"/>
    </source>
</evidence>
<dbReference type="GO" id="GO:0098796">
    <property type="term" value="C:membrane protein complex"/>
    <property type="evidence" value="ECO:0007669"/>
    <property type="project" value="UniProtKB-ARBA"/>
</dbReference>
<evidence type="ECO:0000313" key="5">
    <source>
        <dbReference type="EMBL" id="PRR74878.1"/>
    </source>
</evidence>
<dbReference type="CDD" id="cd03255">
    <property type="entry name" value="ABC_MJ0796_LolCDE_FtsE"/>
    <property type="match status" value="1"/>
</dbReference>
<dbReference type="PROSITE" id="PS00211">
    <property type="entry name" value="ABC_TRANSPORTER_1"/>
    <property type="match status" value="1"/>
</dbReference>
<accession>A0A2T0AVX4</accession>
<evidence type="ECO:0000256" key="3">
    <source>
        <dbReference type="ARBA" id="ARBA00022840"/>
    </source>
</evidence>
<dbReference type="SUPFAM" id="SSF52540">
    <property type="entry name" value="P-loop containing nucleoside triphosphate hydrolases"/>
    <property type="match status" value="1"/>
</dbReference>
<keyword evidence="3 5" id="KW-0067">ATP-binding</keyword>
<dbReference type="Pfam" id="PF00005">
    <property type="entry name" value="ABC_tran"/>
    <property type="match status" value="1"/>
</dbReference>
<dbReference type="Gene3D" id="3.40.50.300">
    <property type="entry name" value="P-loop containing nucleotide triphosphate hydrolases"/>
    <property type="match status" value="1"/>
</dbReference>
<dbReference type="EMBL" id="PVXM01000006">
    <property type="protein sequence ID" value="PRR74878.1"/>
    <property type="molecule type" value="Genomic_DNA"/>
</dbReference>
<dbReference type="GO" id="GO:0005524">
    <property type="term" value="F:ATP binding"/>
    <property type="evidence" value="ECO:0007669"/>
    <property type="project" value="UniProtKB-KW"/>
</dbReference>
<dbReference type="PROSITE" id="PS50893">
    <property type="entry name" value="ABC_TRANSPORTER_2"/>
    <property type="match status" value="1"/>
</dbReference>
<dbReference type="OrthoDB" id="9810992at2"/>
<comment type="caution">
    <text evidence="5">The sequence shown here is derived from an EMBL/GenBank/DDBJ whole genome shotgun (WGS) entry which is preliminary data.</text>
</comment>
<dbReference type="Proteomes" id="UP000238415">
    <property type="component" value="Unassembled WGS sequence"/>
</dbReference>
<keyword evidence="5" id="KW-0378">Hydrolase</keyword>
<keyword evidence="1" id="KW-0813">Transport</keyword>
<protein>
    <submittedName>
        <fullName evidence="5">Macrolide export ATP-binding/permease protein MacB</fullName>
        <ecNumber evidence="5">3.6.3.-</ecNumber>
    </submittedName>
</protein>
<dbReference type="InterPro" id="IPR017911">
    <property type="entry name" value="MacB-like_ATP-bd"/>
</dbReference>
<feature type="domain" description="ABC transporter" evidence="4">
    <location>
        <begin position="6"/>
        <end position="245"/>
    </location>
</feature>
<dbReference type="InterPro" id="IPR003593">
    <property type="entry name" value="AAA+_ATPase"/>
</dbReference>
<keyword evidence="6" id="KW-1185">Reference proteome</keyword>
<dbReference type="InterPro" id="IPR017871">
    <property type="entry name" value="ABC_transporter-like_CS"/>
</dbReference>
<organism evidence="5 6">
    <name type="scientific">Neomoorella humiferrea</name>
    <dbReference type="NCBI Taxonomy" id="676965"/>
    <lineage>
        <taxon>Bacteria</taxon>
        <taxon>Bacillati</taxon>
        <taxon>Bacillota</taxon>
        <taxon>Clostridia</taxon>
        <taxon>Neomoorellales</taxon>
        <taxon>Neomoorellaceae</taxon>
        <taxon>Neomoorella</taxon>
    </lineage>
</organism>
<dbReference type="EC" id="3.6.3.-" evidence="5"/>
<evidence type="ECO:0000313" key="6">
    <source>
        <dbReference type="Proteomes" id="UP000238415"/>
    </source>
</evidence>
<dbReference type="GO" id="GO:0016887">
    <property type="term" value="F:ATP hydrolysis activity"/>
    <property type="evidence" value="ECO:0007669"/>
    <property type="project" value="InterPro"/>
</dbReference>
<dbReference type="GO" id="GO:0022857">
    <property type="term" value="F:transmembrane transporter activity"/>
    <property type="evidence" value="ECO:0007669"/>
    <property type="project" value="TreeGrafter"/>
</dbReference>
<keyword evidence="2" id="KW-0547">Nucleotide-binding</keyword>
<evidence type="ECO:0000259" key="4">
    <source>
        <dbReference type="PROSITE" id="PS50893"/>
    </source>
</evidence>
<proteinExistence type="predicted"/>
<sequence length="248" mass="27109">MAAPVIQLEGVTRVYASGENRVHALRGIDLKIEAGEMVAIMGASGSGKSTLMHILGCLDKPTGGRYLLNGQDITRLTPDQLAYIRNRQIGFVFQSFNLIGNLTAWENVALPLIYAGVPRREMKERSLAALKQVGLEGREHHLPNQLSGGQQQRVAIARALVNDPAIILADEPTGALDTRTSIEVMAIFQGLHRERGLTVVIVTHEPDIAAYCRRLVRLRDGLIIADEAINQPRQAEKELVAAIGERKA</sequence>
<dbReference type="InterPro" id="IPR015854">
    <property type="entry name" value="ABC_transpr_LolD-like"/>
</dbReference>
<dbReference type="AlphaFoldDB" id="A0A2T0AVX4"/>
<dbReference type="SMART" id="SM00382">
    <property type="entry name" value="AAA"/>
    <property type="match status" value="1"/>
</dbReference>
<gene>
    <name evidence="5" type="primary">macB_2</name>
    <name evidence="5" type="ORF">MOHU_03760</name>
</gene>
<dbReference type="PANTHER" id="PTHR24220">
    <property type="entry name" value="IMPORT ATP-BINDING PROTEIN"/>
    <property type="match status" value="1"/>
</dbReference>
<dbReference type="RefSeq" id="WP_106004420.1">
    <property type="nucleotide sequence ID" value="NZ_CP136419.1"/>
</dbReference>
<evidence type="ECO:0000256" key="1">
    <source>
        <dbReference type="ARBA" id="ARBA00022448"/>
    </source>
</evidence>
<reference evidence="5 6" key="1">
    <citation type="submission" date="2018-03" db="EMBL/GenBank/DDBJ databases">
        <title>Genome sequence of Moorella humiferrea DSM 23265.</title>
        <authorList>
            <person name="Poehlein A."/>
            <person name="Daniel R."/>
        </authorList>
    </citation>
    <scope>NUCLEOTIDE SEQUENCE [LARGE SCALE GENOMIC DNA]</scope>
    <source>
        <strain evidence="5 6">DSM 23265</strain>
    </source>
</reference>